<feature type="non-terminal residue" evidence="2">
    <location>
        <position position="1"/>
    </location>
</feature>
<dbReference type="AlphaFoldDB" id="A0A060BJZ4"/>
<feature type="compositionally biased region" description="Gly residues" evidence="1">
    <location>
        <begin position="19"/>
        <end position="30"/>
    </location>
</feature>
<name>A0A060BJZ4_9CAUL</name>
<feature type="non-terminal residue" evidence="2">
    <location>
        <position position="123"/>
    </location>
</feature>
<evidence type="ECO:0000256" key="1">
    <source>
        <dbReference type="SAM" id="MobiDB-lite"/>
    </source>
</evidence>
<accession>A0A060BJZ4</accession>
<organism evidence="2">
    <name type="scientific">uncultured Asticcacaulis sp</name>
    <dbReference type="NCBI Taxonomy" id="265211"/>
    <lineage>
        <taxon>Bacteria</taxon>
        <taxon>Pseudomonadati</taxon>
        <taxon>Pseudomonadota</taxon>
        <taxon>Alphaproteobacteria</taxon>
        <taxon>Caulobacterales</taxon>
        <taxon>Caulobacteraceae</taxon>
        <taxon>Asticcacaulis</taxon>
        <taxon>environmental samples</taxon>
    </lineage>
</organism>
<proteinExistence type="predicted"/>
<feature type="region of interest" description="Disordered" evidence="1">
    <location>
        <begin position="15"/>
        <end position="35"/>
    </location>
</feature>
<evidence type="ECO:0000313" key="2">
    <source>
        <dbReference type="EMBL" id="AIA84463.1"/>
    </source>
</evidence>
<reference evidence="2" key="1">
    <citation type="journal article" date="2013" name="Environ. Microbiol.">
        <title>Seasonally variable intestinal metagenomes of the red palm weevil (Rhynchophorus ferrugineus).</title>
        <authorList>
            <person name="Jia S."/>
            <person name="Zhang X."/>
            <person name="Zhang G."/>
            <person name="Yin A."/>
            <person name="Zhang S."/>
            <person name="Li F."/>
            <person name="Wang L."/>
            <person name="Zhao D."/>
            <person name="Yun Q."/>
            <person name="Tala"/>
            <person name="Wang J."/>
            <person name="Sun G."/>
            <person name="Baabdullah M."/>
            <person name="Yu X."/>
            <person name="Hu S."/>
            <person name="Al-Mssallem I.S."/>
            <person name="Yu J."/>
        </authorList>
    </citation>
    <scope>NUCLEOTIDE SEQUENCE</scope>
</reference>
<protein>
    <submittedName>
        <fullName evidence="2">CAZy families GT2|GT4 protein</fullName>
    </submittedName>
</protein>
<dbReference type="EMBL" id="KF117210">
    <property type="protein sequence ID" value="AIA84463.1"/>
    <property type="molecule type" value="Genomic_DNA"/>
</dbReference>
<sequence length="123" mass="13187">ETTLALRGEITRLKREVENGGGGSGGGGGWFEPPRARFPWRRAEEPATPASDFGAYDHRVDDAVIAEGDRGKVFLTRFDLDGDTPDFTAAVAALNAMPRTLRVIGDAATETPDVSIIIPIYGQ</sequence>